<protein>
    <submittedName>
        <fullName evidence="3">Uncharacterized protein</fullName>
    </submittedName>
</protein>
<dbReference type="GO" id="GO:0016491">
    <property type="term" value="F:oxidoreductase activity"/>
    <property type="evidence" value="ECO:0007669"/>
    <property type="project" value="UniProtKB-KW"/>
</dbReference>
<evidence type="ECO:0000313" key="4">
    <source>
        <dbReference type="Proteomes" id="UP001157418"/>
    </source>
</evidence>
<dbReference type="AlphaFoldDB" id="A0AAU9LZH3"/>
<name>A0AAU9LZH3_9ASTR</name>
<dbReference type="PANTHER" id="PTHR43625:SF40">
    <property type="entry name" value="ALDO-KETO REDUCTASE YAKC [NADP(+)]"/>
    <property type="match status" value="1"/>
</dbReference>
<dbReference type="InterPro" id="IPR036812">
    <property type="entry name" value="NAD(P)_OxRdtase_dom_sf"/>
</dbReference>
<dbReference type="PANTHER" id="PTHR43625">
    <property type="entry name" value="AFLATOXIN B1 ALDEHYDE REDUCTASE"/>
    <property type="match status" value="1"/>
</dbReference>
<comment type="caution">
    <text evidence="3">The sequence shown here is derived from an EMBL/GenBank/DDBJ whole genome shotgun (WGS) entry which is preliminary data.</text>
</comment>
<evidence type="ECO:0000313" key="3">
    <source>
        <dbReference type="EMBL" id="CAH1418952.1"/>
    </source>
</evidence>
<dbReference type="EMBL" id="CAKMRJ010000175">
    <property type="protein sequence ID" value="CAH1418952.1"/>
    <property type="molecule type" value="Genomic_DNA"/>
</dbReference>
<keyword evidence="1" id="KW-0521">NADP</keyword>
<dbReference type="GO" id="GO:0005737">
    <property type="term" value="C:cytoplasm"/>
    <property type="evidence" value="ECO:0007669"/>
    <property type="project" value="TreeGrafter"/>
</dbReference>
<sequence length="259" mass="29855">METRHKNMVYVRNVMFIRSKRQKSRGLKSLDCRFDLFPDSKNLEEWMNAAPKSHRLSSPWDSGLVSRLARCGMGLSVTDLMVSLFHRLFRFPFSRFSPGALFPSPQALSTHPFFFRWIYSPNHQLPPLHHHRLRITLPPTWIPRHELLPKSPLLASQSLYEVISQPSFSSIHRRRTKLENGSSSKSQTGFTGFRGISSGFRALKHEPIMIKLIHHAINVDVTFLDTYDIYDPKTNEILLCKALKGGNKEKVELATMDNI</sequence>
<organism evidence="3 4">
    <name type="scientific">Lactuca virosa</name>
    <dbReference type="NCBI Taxonomy" id="75947"/>
    <lineage>
        <taxon>Eukaryota</taxon>
        <taxon>Viridiplantae</taxon>
        <taxon>Streptophyta</taxon>
        <taxon>Embryophyta</taxon>
        <taxon>Tracheophyta</taxon>
        <taxon>Spermatophyta</taxon>
        <taxon>Magnoliopsida</taxon>
        <taxon>eudicotyledons</taxon>
        <taxon>Gunneridae</taxon>
        <taxon>Pentapetalae</taxon>
        <taxon>asterids</taxon>
        <taxon>campanulids</taxon>
        <taxon>Asterales</taxon>
        <taxon>Asteraceae</taxon>
        <taxon>Cichorioideae</taxon>
        <taxon>Cichorieae</taxon>
        <taxon>Lactucinae</taxon>
        <taxon>Lactuca</taxon>
    </lineage>
</organism>
<reference evidence="3 4" key="1">
    <citation type="submission" date="2022-01" db="EMBL/GenBank/DDBJ databases">
        <authorList>
            <person name="Xiong W."/>
            <person name="Schranz E."/>
        </authorList>
    </citation>
    <scope>NUCLEOTIDE SEQUENCE [LARGE SCALE GENOMIC DNA]</scope>
</reference>
<dbReference type="Proteomes" id="UP001157418">
    <property type="component" value="Unassembled WGS sequence"/>
</dbReference>
<keyword evidence="4" id="KW-1185">Reference proteome</keyword>
<keyword evidence="2" id="KW-0560">Oxidoreductase</keyword>
<dbReference type="SUPFAM" id="SSF51430">
    <property type="entry name" value="NAD(P)-linked oxidoreductase"/>
    <property type="match status" value="1"/>
</dbReference>
<evidence type="ECO:0000256" key="2">
    <source>
        <dbReference type="ARBA" id="ARBA00023002"/>
    </source>
</evidence>
<dbReference type="InterPro" id="IPR050791">
    <property type="entry name" value="Aldo-Keto_reductase"/>
</dbReference>
<accession>A0AAU9LZH3</accession>
<evidence type="ECO:0000256" key="1">
    <source>
        <dbReference type="ARBA" id="ARBA00022857"/>
    </source>
</evidence>
<gene>
    <name evidence="3" type="ORF">LVIROSA_LOCUS6519</name>
</gene>
<proteinExistence type="predicted"/>